<evidence type="ECO:0000313" key="7">
    <source>
        <dbReference type="EMBL" id="ALS97040.1"/>
    </source>
</evidence>
<dbReference type="FunFam" id="3.40.309.10:FF:000012">
    <property type="entry name" value="Betaine aldehyde dehydrogenase"/>
    <property type="match status" value="1"/>
</dbReference>
<keyword evidence="2 5" id="KW-0560">Oxidoreductase</keyword>
<dbReference type="InterPro" id="IPR016162">
    <property type="entry name" value="Ald_DH_N"/>
</dbReference>
<dbReference type="InterPro" id="IPR016161">
    <property type="entry name" value="Ald_DH/histidinol_DH"/>
</dbReference>
<dbReference type="RefSeq" id="WP_062475346.1">
    <property type="nucleotide sequence ID" value="NZ_CP013650.1"/>
</dbReference>
<dbReference type="InterPro" id="IPR017628">
    <property type="entry name" value="OHmuconic_semiald_DH"/>
</dbReference>
<dbReference type="InterPro" id="IPR015590">
    <property type="entry name" value="Aldehyde_DH_dom"/>
</dbReference>
<evidence type="ECO:0000259" key="6">
    <source>
        <dbReference type="Pfam" id="PF00171"/>
    </source>
</evidence>
<dbReference type="SUPFAM" id="SSF53720">
    <property type="entry name" value="ALDH-like"/>
    <property type="match status" value="1"/>
</dbReference>
<dbReference type="PROSITE" id="PS00687">
    <property type="entry name" value="ALDEHYDE_DEHYDR_GLU"/>
    <property type="match status" value="1"/>
</dbReference>
<dbReference type="FunFam" id="3.40.605.10:FF:000026">
    <property type="entry name" value="Aldehyde dehydrogenase, putative"/>
    <property type="match status" value="1"/>
</dbReference>
<dbReference type="Pfam" id="PF00171">
    <property type="entry name" value="Aldedh"/>
    <property type="match status" value="1"/>
</dbReference>
<dbReference type="NCBIfam" id="TIGR03216">
    <property type="entry name" value="OH_muco_semi_DH"/>
    <property type="match status" value="1"/>
</dbReference>
<evidence type="ECO:0000256" key="2">
    <source>
        <dbReference type="ARBA" id="ARBA00023002"/>
    </source>
</evidence>
<dbReference type="Proteomes" id="UP000068447">
    <property type="component" value="Chromosome"/>
</dbReference>
<reference evidence="7 8" key="1">
    <citation type="submission" date="2015-12" db="EMBL/GenBank/DDBJ databases">
        <title>Complete genome of Lacimicrobium alkaliphilum KCTC 32984.</title>
        <authorList>
            <person name="Kim S.-G."/>
            <person name="Lee Y.-J."/>
        </authorList>
    </citation>
    <scope>NUCLEOTIDE SEQUENCE [LARGE SCALE GENOMIC DNA]</scope>
    <source>
        <strain evidence="7 8">YelD216</strain>
    </source>
</reference>
<feature type="active site" evidence="4">
    <location>
        <position position="254"/>
    </location>
</feature>
<dbReference type="GO" id="GO:0016620">
    <property type="term" value="F:oxidoreductase activity, acting on the aldehyde or oxo group of donors, NAD or NADP as acceptor"/>
    <property type="evidence" value="ECO:0007669"/>
    <property type="project" value="InterPro"/>
</dbReference>
<dbReference type="PANTHER" id="PTHR43720:SF2">
    <property type="entry name" value="2-AMINOMUCONIC SEMIALDEHYDE DEHYDROGENASE"/>
    <property type="match status" value="1"/>
</dbReference>
<keyword evidence="8" id="KW-1185">Reference proteome</keyword>
<organism evidence="7 8">
    <name type="scientific">Lacimicrobium alkaliphilum</name>
    <dbReference type="NCBI Taxonomy" id="1526571"/>
    <lineage>
        <taxon>Bacteria</taxon>
        <taxon>Pseudomonadati</taxon>
        <taxon>Pseudomonadota</taxon>
        <taxon>Gammaproteobacteria</taxon>
        <taxon>Alteromonadales</taxon>
        <taxon>Alteromonadaceae</taxon>
        <taxon>Lacimicrobium</taxon>
    </lineage>
</organism>
<evidence type="ECO:0000256" key="5">
    <source>
        <dbReference type="RuleBase" id="RU003345"/>
    </source>
</evidence>
<dbReference type="InterPro" id="IPR016163">
    <property type="entry name" value="Ald_DH_C"/>
</dbReference>
<evidence type="ECO:0000256" key="4">
    <source>
        <dbReference type="PROSITE-ProRule" id="PRU10007"/>
    </source>
</evidence>
<dbReference type="CDD" id="cd07093">
    <property type="entry name" value="ALDH_F8_HMSADH"/>
    <property type="match status" value="1"/>
</dbReference>
<dbReference type="OrthoDB" id="9812625at2"/>
<dbReference type="EMBL" id="CP013650">
    <property type="protein sequence ID" value="ALS97040.1"/>
    <property type="molecule type" value="Genomic_DNA"/>
</dbReference>
<name>A0A0U3AVX1_9ALTE</name>
<comment type="similarity">
    <text evidence="1 5">Belongs to the aldehyde dehydrogenase family.</text>
</comment>
<dbReference type="InterPro" id="IPR029510">
    <property type="entry name" value="Ald_DH_CS_GLU"/>
</dbReference>
<feature type="domain" description="Aldehyde dehydrogenase" evidence="6">
    <location>
        <begin position="19"/>
        <end position="479"/>
    </location>
</feature>
<sequence>MTTTLLKNYIGGEFVSGCREFNNLNPVTGEIICQVCEADQERVNQAVTAAKNALKGPWGELSVQQRAGLLHKVADGIEARFDEFVAAEMADTGKSLQQASTIDIPRGAANFRVFADMVKTASSECFHTDTADGRGALNYSLPRPLGVVAVIAPWNLPLLLLTWKLAPALAAGNCIVAKPSEETPSTATLLAEVMHEVGIPAGVFNLVHGYGPNSAGEFLTSHPQIDAITFTGESRTGSAIMRAAAEHVKPLSFELGGKNAAIIFADADLEEAVAGTARSVFTNGGQVCLCTERVYVQRPLFDTFVNKLKAKAQSLKIGWPKDPDTDMGPLISAEHKNKVLSYYRLAREEGATFITGGGVPEFGDERDQGAWVEPTIITGLPESSRCVKEEIFGPICHITPFDTEEEAISLANDSRYGLAAAIWTRDISRGHRVAREMEAGMVWVNTWYLRDLRTPFGGVKMSGIGREGGQHSLNFYAEPSNICIKL</sequence>
<gene>
    <name evidence="7" type="ORF">AT746_01255</name>
</gene>
<dbReference type="FunFam" id="3.40.605.10:FF:000007">
    <property type="entry name" value="NAD/NADP-dependent betaine aldehyde dehydrogenase"/>
    <property type="match status" value="1"/>
</dbReference>
<accession>A0A0U3AVX1</accession>
<evidence type="ECO:0000313" key="8">
    <source>
        <dbReference type="Proteomes" id="UP000068447"/>
    </source>
</evidence>
<dbReference type="PANTHER" id="PTHR43720">
    <property type="entry name" value="2-AMINOMUCONIC SEMIALDEHYDE DEHYDROGENASE"/>
    <property type="match status" value="1"/>
</dbReference>
<dbReference type="PROSITE" id="PS00070">
    <property type="entry name" value="ALDEHYDE_DEHYDR_CYS"/>
    <property type="match status" value="1"/>
</dbReference>
<keyword evidence="3" id="KW-0520">NAD</keyword>
<dbReference type="InterPro" id="IPR016160">
    <property type="entry name" value="Ald_DH_CS_CYS"/>
</dbReference>
<dbReference type="Gene3D" id="3.40.309.10">
    <property type="entry name" value="Aldehyde Dehydrogenase, Chain A, domain 2"/>
    <property type="match status" value="1"/>
</dbReference>
<proteinExistence type="inferred from homology"/>
<evidence type="ECO:0000256" key="1">
    <source>
        <dbReference type="ARBA" id="ARBA00009986"/>
    </source>
</evidence>
<dbReference type="STRING" id="1526571.AT746_01255"/>
<dbReference type="KEGG" id="lal:AT746_01255"/>
<evidence type="ECO:0000256" key="3">
    <source>
        <dbReference type="ARBA" id="ARBA00023027"/>
    </source>
</evidence>
<protein>
    <submittedName>
        <fullName evidence="7">2-hydroxymuconic semialdehyde dehydrogenase</fullName>
    </submittedName>
</protein>
<dbReference type="AlphaFoldDB" id="A0A0U3AVX1"/>
<dbReference type="Gene3D" id="3.40.605.10">
    <property type="entry name" value="Aldehyde Dehydrogenase, Chain A, domain 1"/>
    <property type="match status" value="1"/>
</dbReference>